<dbReference type="PANTHER" id="PTHR12166">
    <property type="entry name" value="CALCIUM-DEPENDENT SECRETION ACTIVATOR"/>
    <property type="match status" value="1"/>
</dbReference>
<reference evidence="2 3" key="1">
    <citation type="submission" date="2019-05" db="EMBL/GenBank/DDBJ databases">
        <title>Another draft genome of Portunus trituberculatus and its Hox gene families provides insights of decapod evolution.</title>
        <authorList>
            <person name="Jeong J.-H."/>
            <person name="Song I."/>
            <person name="Kim S."/>
            <person name="Choi T."/>
            <person name="Kim D."/>
            <person name="Ryu S."/>
            <person name="Kim W."/>
        </authorList>
    </citation>
    <scope>NUCLEOTIDE SEQUENCE [LARGE SCALE GENOMIC DNA]</scope>
    <source>
        <tissue evidence="2">Muscle</tissue>
    </source>
</reference>
<dbReference type="GO" id="GO:0016079">
    <property type="term" value="P:synaptic vesicle exocytosis"/>
    <property type="evidence" value="ECO:0007669"/>
    <property type="project" value="InterPro"/>
</dbReference>
<dbReference type="Proteomes" id="UP000324222">
    <property type="component" value="Unassembled WGS sequence"/>
</dbReference>
<evidence type="ECO:0000313" key="2">
    <source>
        <dbReference type="EMBL" id="MPC38785.1"/>
    </source>
</evidence>
<dbReference type="GO" id="GO:0098793">
    <property type="term" value="C:presynapse"/>
    <property type="evidence" value="ECO:0007669"/>
    <property type="project" value="GOC"/>
</dbReference>
<dbReference type="InterPro" id="IPR033227">
    <property type="entry name" value="CAPS"/>
</dbReference>
<protein>
    <submittedName>
        <fullName evidence="2">Calcium-dependent secretion activator</fullName>
    </submittedName>
</protein>
<name>A0A5B7EZA6_PORTR</name>
<comment type="caution">
    <text evidence="2">The sequence shown here is derived from an EMBL/GenBank/DDBJ whole genome shotgun (WGS) entry which is preliminary data.</text>
</comment>
<proteinExistence type="predicted"/>
<organism evidence="2 3">
    <name type="scientific">Portunus trituberculatus</name>
    <name type="common">Swimming crab</name>
    <name type="synonym">Neptunus trituberculatus</name>
    <dbReference type="NCBI Taxonomy" id="210409"/>
    <lineage>
        <taxon>Eukaryota</taxon>
        <taxon>Metazoa</taxon>
        <taxon>Ecdysozoa</taxon>
        <taxon>Arthropoda</taxon>
        <taxon>Crustacea</taxon>
        <taxon>Multicrustacea</taxon>
        <taxon>Malacostraca</taxon>
        <taxon>Eumalacostraca</taxon>
        <taxon>Eucarida</taxon>
        <taxon>Decapoda</taxon>
        <taxon>Pleocyemata</taxon>
        <taxon>Brachyura</taxon>
        <taxon>Eubrachyura</taxon>
        <taxon>Portunoidea</taxon>
        <taxon>Portunidae</taxon>
        <taxon>Portuninae</taxon>
        <taxon>Portunus</taxon>
    </lineage>
</organism>
<dbReference type="Pfam" id="PF06292">
    <property type="entry name" value="MUN"/>
    <property type="match status" value="1"/>
</dbReference>
<dbReference type="OrthoDB" id="10063282at2759"/>
<dbReference type="PANTHER" id="PTHR12166:SF8">
    <property type="entry name" value="CALCIUM-DEPENDENT SECRETION ACTIVATOR"/>
    <property type="match status" value="1"/>
</dbReference>
<keyword evidence="3" id="KW-1185">Reference proteome</keyword>
<feature type="domain" description="MUN" evidence="1">
    <location>
        <begin position="1"/>
        <end position="61"/>
    </location>
</feature>
<evidence type="ECO:0000313" key="3">
    <source>
        <dbReference type="Proteomes" id="UP000324222"/>
    </source>
</evidence>
<sequence>MACDMIESCITRTDQAFQQWLKKGTGFVSTDYVLPSEMCAMVNVILDAKNQSFKLCAVDGVDVYGDRIVLCPLEGLQGLSVEGGRSRAACLLSLLDHGHCVLHREERLPNPPKKHLRIGEDLGWESARTGLAEDWRGLTTTGGSAELPGRCELEIRYSNVVCLSGPRAGTEDFSFSFNPLVPDG</sequence>
<dbReference type="EMBL" id="VSRR010004172">
    <property type="protein sequence ID" value="MPC38785.1"/>
    <property type="molecule type" value="Genomic_DNA"/>
</dbReference>
<dbReference type="GO" id="GO:1990504">
    <property type="term" value="P:dense core granule exocytosis"/>
    <property type="evidence" value="ECO:0007669"/>
    <property type="project" value="InterPro"/>
</dbReference>
<dbReference type="InterPro" id="IPR010439">
    <property type="entry name" value="MUN_dom"/>
</dbReference>
<gene>
    <name evidence="2" type="primary">Cadps_5</name>
    <name evidence="2" type="ORF">E2C01_032301</name>
</gene>
<dbReference type="AlphaFoldDB" id="A0A5B7EZA6"/>
<evidence type="ECO:0000259" key="1">
    <source>
        <dbReference type="Pfam" id="PF06292"/>
    </source>
</evidence>
<accession>A0A5B7EZA6</accession>